<reference evidence="2 3" key="1">
    <citation type="submission" date="2018-04" db="EMBL/GenBank/DDBJ databases">
        <title>Draft genome sequence of Pseudomonas syringae pv. actinidiae biovar 3 strains isolated from kiwifruit in Kagawa prefecture.</title>
        <authorList>
            <person name="Tabuchi M."/>
            <person name="Saito M."/>
            <person name="Fujiwara S."/>
            <person name="Sasa N."/>
            <person name="Akimitsu K."/>
            <person name="Gomi K."/>
            <person name="Konishi-Sugita S."/>
            <person name="Hamano K."/>
            <person name="Kataoka I."/>
        </authorList>
    </citation>
    <scope>NUCLEOTIDE SEQUENCE [LARGE SCALE GENOMIC DNA]</scope>
    <source>
        <strain evidence="2 3">MAFF212211</strain>
    </source>
</reference>
<proteinExistence type="predicted"/>
<protein>
    <submittedName>
        <fullName evidence="2">Uncharacterized protein</fullName>
    </submittedName>
</protein>
<evidence type="ECO:0000256" key="1">
    <source>
        <dbReference type="SAM" id="MobiDB-lite"/>
    </source>
</evidence>
<organism evidence="2 3">
    <name type="scientific">Pseudomonas syringae pv. actinidiae</name>
    <dbReference type="NCBI Taxonomy" id="103796"/>
    <lineage>
        <taxon>Bacteria</taxon>
        <taxon>Pseudomonadati</taxon>
        <taxon>Pseudomonadota</taxon>
        <taxon>Gammaproteobacteria</taxon>
        <taxon>Pseudomonadales</taxon>
        <taxon>Pseudomonadaceae</taxon>
        <taxon>Pseudomonas</taxon>
        <taxon>Pseudomonas syringae</taxon>
    </lineage>
</organism>
<dbReference type="AlphaFoldDB" id="A0AAN4TIB2"/>
<gene>
    <name evidence="2" type="ORF">KPSA3_00014</name>
</gene>
<evidence type="ECO:0000313" key="3">
    <source>
        <dbReference type="Proteomes" id="UP000248291"/>
    </source>
</evidence>
<feature type="region of interest" description="Disordered" evidence="1">
    <location>
        <begin position="1"/>
        <end position="40"/>
    </location>
</feature>
<comment type="caution">
    <text evidence="2">The sequence shown here is derived from an EMBL/GenBank/DDBJ whole genome shotgun (WGS) entry which is preliminary data.</text>
</comment>
<sequence>MQLNPTPKEGSMLRREDTEAAEGPSMQLDRCPPTKRSASQ</sequence>
<accession>A0AAN4TIB2</accession>
<name>A0AAN4TIB2_PSESF</name>
<evidence type="ECO:0000313" key="2">
    <source>
        <dbReference type="EMBL" id="GBH14129.1"/>
    </source>
</evidence>
<dbReference type="EMBL" id="BGKA01000001">
    <property type="protein sequence ID" value="GBH14129.1"/>
    <property type="molecule type" value="Genomic_DNA"/>
</dbReference>
<dbReference type="Proteomes" id="UP000248291">
    <property type="component" value="Unassembled WGS sequence"/>
</dbReference>